<organism evidence="1 2">
    <name type="scientific">Pedobacter fastidiosus</name>
    <dbReference type="NCBI Taxonomy" id="2765361"/>
    <lineage>
        <taxon>Bacteria</taxon>
        <taxon>Pseudomonadati</taxon>
        <taxon>Bacteroidota</taxon>
        <taxon>Sphingobacteriia</taxon>
        <taxon>Sphingobacteriales</taxon>
        <taxon>Sphingobacteriaceae</taxon>
        <taxon>Pedobacter</taxon>
    </lineage>
</organism>
<keyword evidence="2" id="KW-1185">Reference proteome</keyword>
<dbReference type="RefSeq" id="WP_187073359.1">
    <property type="nucleotide sequence ID" value="NZ_JACRYL010000030.1"/>
</dbReference>
<dbReference type="Proteomes" id="UP000652755">
    <property type="component" value="Unassembled WGS sequence"/>
</dbReference>
<gene>
    <name evidence="1" type="ORF">H7U22_21180</name>
</gene>
<evidence type="ECO:0000313" key="1">
    <source>
        <dbReference type="EMBL" id="MBC6112943.1"/>
    </source>
</evidence>
<proteinExistence type="predicted"/>
<dbReference type="EMBL" id="JACRYL010000030">
    <property type="protein sequence ID" value="MBC6112943.1"/>
    <property type="molecule type" value="Genomic_DNA"/>
</dbReference>
<accession>A0ABR7KZ11</accession>
<comment type="caution">
    <text evidence="1">The sequence shown here is derived from an EMBL/GenBank/DDBJ whole genome shotgun (WGS) entry which is preliminary data.</text>
</comment>
<protein>
    <recommendedName>
        <fullName evidence="3">Lipoprotein</fullName>
    </recommendedName>
</protein>
<sequence>MDTGTKNSSSIKVFSLKGYKDSLCGKMLKLISVTFFLSIATSCNSQTDLESLSFDQDISKVIENHKEFRKNTGGSNGLKAYSSSDLDGFKIGSAQISTYELPKGNASDHSDLWIFIDNYNSKKFLGYSYSSANEDESKKVLNYLKSKYKRFVTNTDKTHGDFYFWDLPELNKWIFVDQANSINHIQTTFTVVKRGLRVENSTNKSVFTIYDVYKMMNPDVLK</sequence>
<name>A0ABR7KZ11_9SPHI</name>
<reference evidence="1 2" key="1">
    <citation type="submission" date="2020-08" db="EMBL/GenBank/DDBJ databases">
        <authorList>
            <person name="Sun Q."/>
            <person name="Inoue M."/>
        </authorList>
    </citation>
    <scope>NUCLEOTIDE SEQUENCE [LARGE SCALE GENOMIC DNA]</scope>
    <source>
        <strain evidence="1 2">CCM 8938</strain>
    </source>
</reference>
<evidence type="ECO:0008006" key="3">
    <source>
        <dbReference type="Google" id="ProtNLM"/>
    </source>
</evidence>
<evidence type="ECO:0000313" key="2">
    <source>
        <dbReference type="Proteomes" id="UP000652755"/>
    </source>
</evidence>